<dbReference type="InterPro" id="IPR036291">
    <property type="entry name" value="NAD(P)-bd_dom_sf"/>
</dbReference>
<keyword evidence="4" id="KW-1185">Reference proteome</keyword>
<gene>
    <name evidence="3" type="ORF">Pfl04_31520</name>
</gene>
<protein>
    <submittedName>
        <fullName evidence="3">Oxidoreductase</fullName>
    </submittedName>
</protein>
<dbReference type="InterPro" id="IPR055170">
    <property type="entry name" value="GFO_IDH_MocA-like_dom"/>
</dbReference>
<feature type="domain" description="GFO/IDH/MocA-like oxidoreductase" evidence="2">
    <location>
        <begin position="155"/>
        <end position="220"/>
    </location>
</feature>
<dbReference type="PANTHER" id="PTHR43377">
    <property type="entry name" value="BILIVERDIN REDUCTASE A"/>
    <property type="match status" value="1"/>
</dbReference>
<dbReference type="Gene3D" id="3.30.360.10">
    <property type="entry name" value="Dihydrodipicolinate Reductase, domain 2"/>
    <property type="match status" value="1"/>
</dbReference>
<reference evidence="3" key="1">
    <citation type="submission" date="2021-01" db="EMBL/GenBank/DDBJ databases">
        <title>Whole genome shotgun sequence of Planosporangium flavigriseum NBRC 105377.</title>
        <authorList>
            <person name="Komaki H."/>
            <person name="Tamura T."/>
        </authorList>
    </citation>
    <scope>NUCLEOTIDE SEQUENCE</scope>
    <source>
        <strain evidence="3">NBRC 105377</strain>
    </source>
</reference>
<evidence type="ECO:0000313" key="3">
    <source>
        <dbReference type="EMBL" id="GIG74748.1"/>
    </source>
</evidence>
<comment type="caution">
    <text evidence="3">The sequence shown here is derived from an EMBL/GenBank/DDBJ whole genome shotgun (WGS) entry which is preliminary data.</text>
</comment>
<evidence type="ECO:0000259" key="1">
    <source>
        <dbReference type="Pfam" id="PF01408"/>
    </source>
</evidence>
<dbReference type="SUPFAM" id="SSF51735">
    <property type="entry name" value="NAD(P)-binding Rossmann-fold domains"/>
    <property type="match status" value="1"/>
</dbReference>
<name>A0A8J3PNC2_9ACTN</name>
<dbReference type="InterPro" id="IPR051450">
    <property type="entry name" value="Gfo/Idh/MocA_Oxidoreductases"/>
</dbReference>
<dbReference type="GO" id="GO:0000166">
    <property type="term" value="F:nucleotide binding"/>
    <property type="evidence" value="ECO:0007669"/>
    <property type="project" value="InterPro"/>
</dbReference>
<evidence type="ECO:0000313" key="4">
    <source>
        <dbReference type="Proteomes" id="UP000653674"/>
    </source>
</evidence>
<dbReference type="Pfam" id="PF01408">
    <property type="entry name" value="GFO_IDH_MocA"/>
    <property type="match status" value="1"/>
</dbReference>
<dbReference type="Pfam" id="PF22725">
    <property type="entry name" value="GFO_IDH_MocA_C3"/>
    <property type="match status" value="1"/>
</dbReference>
<dbReference type="EMBL" id="BONU01000022">
    <property type="protein sequence ID" value="GIG74748.1"/>
    <property type="molecule type" value="Genomic_DNA"/>
</dbReference>
<evidence type="ECO:0000259" key="2">
    <source>
        <dbReference type="Pfam" id="PF22725"/>
    </source>
</evidence>
<dbReference type="SUPFAM" id="SSF55347">
    <property type="entry name" value="Glyceraldehyde-3-phosphate dehydrogenase-like, C-terminal domain"/>
    <property type="match status" value="1"/>
</dbReference>
<feature type="domain" description="Gfo/Idh/MocA-like oxidoreductase N-terminal" evidence="1">
    <location>
        <begin position="3"/>
        <end position="118"/>
    </location>
</feature>
<dbReference type="AlphaFoldDB" id="A0A8J3PNC2"/>
<dbReference type="Gene3D" id="3.40.50.720">
    <property type="entry name" value="NAD(P)-binding Rossmann-like Domain"/>
    <property type="match status" value="1"/>
</dbReference>
<accession>A0A8J3PNC2</accession>
<dbReference type="InterPro" id="IPR000683">
    <property type="entry name" value="Gfo/Idh/MocA-like_OxRdtase_N"/>
</dbReference>
<sequence length="315" mass="33973">MPNLAIIGAGIMGANHGRVARLVPDFTVTTVCDPSAERAAALAASIGADYTSDFDEAIASADAVVLATPSETHGELGLRVLQSGRDLLIEKPIATSVGDARKLIDAAAAHDRVLMVGHVERFNPAVVELRQLVDDPLSVAITRVGPYPNRALADVVLDLMIHDVDLARAIAGAEVVEHHAMARVVRSGEHDHAMALLLFDNGVVANITASRVSQNKIRRITLTQRENSVVADLLRQHVEVHRIEHSEYLSEGGVRYRQSGLVEIPFLSQHGEPLMHELRNFADCVVNRRRPEVTGEDGLAALEVCLAIRDSATMG</sequence>
<dbReference type="PANTHER" id="PTHR43377:SF1">
    <property type="entry name" value="BILIVERDIN REDUCTASE A"/>
    <property type="match status" value="1"/>
</dbReference>
<dbReference type="RefSeq" id="WP_168077251.1">
    <property type="nucleotide sequence ID" value="NZ_BAAAQJ010000007.1"/>
</dbReference>
<dbReference type="Proteomes" id="UP000653674">
    <property type="component" value="Unassembled WGS sequence"/>
</dbReference>
<proteinExistence type="predicted"/>
<organism evidence="3 4">
    <name type="scientific">Planosporangium flavigriseum</name>
    <dbReference type="NCBI Taxonomy" id="373681"/>
    <lineage>
        <taxon>Bacteria</taxon>
        <taxon>Bacillati</taxon>
        <taxon>Actinomycetota</taxon>
        <taxon>Actinomycetes</taxon>
        <taxon>Micromonosporales</taxon>
        <taxon>Micromonosporaceae</taxon>
        <taxon>Planosporangium</taxon>
    </lineage>
</organism>